<dbReference type="InterPro" id="IPR009045">
    <property type="entry name" value="Zn_M74/Hedgehog-like"/>
</dbReference>
<evidence type="ECO:0000256" key="1">
    <source>
        <dbReference type="SAM" id="Phobius"/>
    </source>
</evidence>
<keyword evidence="3" id="KW-1185">Reference proteome</keyword>
<evidence type="ECO:0000313" key="3">
    <source>
        <dbReference type="Proteomes" id="UP001623290"/>
    </source>
</evidence>
<dbReference type="RefSeq" id="WP_406721085.1">
    <property type="nucleotide sequence ID" value="NZ_CP135443.1"/>
</dbReference>
<evidence type="ECO:0008006" key="4">
    <source>
        <dbReference type="Google" id="ProtNLM"/>
    </source>
</evidence>
<name>A0ABZ1DZ56_9RHOB</name>
<dbReference type="Gene3D" id="3.30.1380.10">
    <property type="match status" value="1"/>
</dbReference>
<proteinExistence type="predicted"/>
<reference evidence="2 3" key="1">
    <citation type="submission" date="2023-09" db="EMBL/GenBank/DDBJ databases">
        <title>Thioclava shenzhenensis sp. nov., a multidrug resistant bacteria-antagonizing species isolated from coastal seawater.</title>
        <authorList>
            <person name="Long M."/>
        </authorList>
    </citation>
    <scope>NUCLEOTIDE SEQUENCE [LARGE SCALE GENOMIC DNA]</scope>
    <source>
        <strain evidence="2 3">FTW29</strain>
    </source>
</reference>
<keyword evidence="1" id="KW-1133">Transmembrane helix</keyword>
<protein>
    <recommendedName>
        <fullName evidence="4">Penicillin-insensitive murein endopeptidase</fullName>
    </recommendedName>
</protein>
<keyword evidence="1" id="KW-0812">Transmembrane</keyword>
<evidence type="ECO:0000313" key="2">
    <source>
        <dbReference type="EMBL" id="WRY34085.1"/>
    </source>
</evidence>
<feature type="transmembrane region" description="Helical" evidence="1">
    <location>
        <begin position="6"/>
        <end position="25"/>
    </location>
</feature>
<dbReference type="EMBL" id="CP135443">
    <property type="protein sequence ID" value="WRY34085.1"/>
    <property type="molecule type" value="Genomic_DNA"/>
</dbReference>
<dbReference type="Proteomes" id="UP001623290">
    <property type="component" value="Chromosome"/>
</dbReference>
<feature type="transmembrane region" description="Helical" evidence="1">
    <location>
        <begin position="37"/>
        <end position="55"/>
    </location>
</feature>
<keyword evidence="1" id="KW-0472">Membrane</keyword>
<sequence>MRYILQGFLILGLTFLTQIGGVAWLLSLSMPRRTLRLALFALSYLVLWAACLWLAPLGGRVALPCHGTGHATGPLEMRSWLTCALNRNYVTPDLKATLERTAQTMQDRHPGTITQVLDANFPFIDGFPLLPHLSHKDGRKADLALYYMRDGQYLAGKTRSPLGYFAFQQGPSDCPRKWPTLRWDMGWLQGLFPDYQLDPQRTRDLLAVLQADPAIGKVFLEPHLVAEIGANEPKIRFQGCRAARHDDHLHLQLAPRDG</sequence>
<organism evidence="2 3">
    <name type="scientific">Thioclava litoralis</name>
    <dbReference type="NCBI Taxonomy" id="3076557"/>
    <lineage>
        <taxon>Bacteria</taxon>
        <taxon>Pseudomonadati</taxon>
        <taxon>Pseudomonadota</taxon>
        <taxon>Alphaproteobacteria</taxon>
        <taxon>Rhodobacterales</taxon>
        <taxon>Paracoccaceae</taxon>
        <taxon>Thioclava</taxon>
    </lineage>
</organism>
<gene>
    <name evidence="2" type="ORF">RPE78_01975</name>
</gene>
<accession>A0ABZ1DZ56</accession>
<dbReference type="SUPFAM" id="SSF55166">
    <property type="entry name" value="Hedgehog/DD-peptidase"/>
    <property type="match status" value="1"/>
</dbReference>